<feature type="region of interest" description="Disordered" evidence="1">
    <location>
        <begin position="680"/>
        <end position="708"/>
    </location>
</feature>
<dbReference type="OrthoDB" id="25778at2759"/>
<dbReference type="GO" id="GO:0005737">
    <property type="term" value="C:cytoplasm"/>
    <property type="evidence" value="ECO:0007669"/>
    <property type="project" value="TreeGrafter"/>
</dbReference>
<dbReference type="EMBL" id="ML170270">
    <property type="protein sequence ID" value="TDL15594.1"/>
    <property type="molecule type" value="Genomic_DNA"/>
</dbReference>
<dbReference type="Gene3D" id="2.130.10.10">
    <property type="entry name" value="YVTN repeat-like/Quinoprotein amine dehydrogenase"/>
    <property type="match status" value="1"/>
</dbReference>
<feature type="region of interest" description="Disordered" evidence="1">
    <location>
        <begin position="939"/>
        <end position="969"/>
    </location>
</feature>
<feature type="compositionally biased region" description="Low complexity" evidence="1">
    <location>
        <begin position="544"/>
        <end position="553"/>
    </location>
</feature>
<feature type="compositionally biased region" description="Basic and acidic residues" evidence="1">
    <location>
        <begin position="1208"/>
        <end position="1231"/>
    </location>
</feature>
<feature type="region of interest" description="Disordered" evidence="1">
    <location>
        <begin position="518"/>
        <end position="593"/>
    </location>
</feature>
<feature type="region of interest" description="Disordered" evidence="1">
    <location>
        <begin position="1208"/>
        <end position="1266"/>
    </location>
</feature>
<dbReference type="InterPro" id="IPR015943">
    <property type="entry name" value="WD40/YVTN_repeat-like_dom_sf"/>
</dbReference>
<protein>
    <recommendedName>
        <fullName evidence="2">BCAS3 WD40 domain-containing protein</fullName>
    </recommendedName>
</protein>
<feature type="compositionally biased region" description="Basic residues" evidence="1">
    <location>
        <begin position="9"/>
        <end position="24"/>
    </location>
</feature>
<feature type="compositionally biased region" description="Polar residues" evidence="1">
    <location>
        <begin position="45"/>
        <end position="58"/>
    </location>
</feature>
<dbReference type="Pfam" id="PF21034">
    <property type="entry name" value="BCAS3_WD40"/>
    <property type="match status" value="2"/>
</dbReference>
<dbReference type="VEuPathDB" id="FungiDB:BD410DRAFT_823036"/>
<dbReference type="SUPFAM" id="SSF82171">
    <property type="entry name" value="DPP6 N-terminal domain-like"/>
    <property type="match status" value="1"/>
</dbReference>
<evidence type="ECO:0000259" key="2">
    <source>
        <dbReference type="Pfam" id="PF21034"/>
    </source>
</evidence>
<evidence type="ECO:0000256" key="1">
    <source>
        <dbReference type="SAM" id="MobiDB-lite"/>
    </source>
</evidence>
<feature type="region of interest" description="Disordered" evidence="1">
    <location>
        <begin position="1"/>
        <end position="133"/>
    </location>
</feature>
<dbReference type="Proteomes" id="UP000294933">
    <property type="component" value="Unassembled WGS sequence"/>
</dbReference>
<feature type="compositionally biased region" description="Polar residues" evidence="1">
    <location>
        <begin position="241"/>
        <end position="252"/>
    </location>
</feature>
<keyword evidence="4" id="KW-1185">Reference proteome</keyword>
<feature type="domain" description="BCAS3 WD40" evidence="2">
    <location>
        <begin position="273"/>
        <end position="417"/>
    </location>
</feature>
<feature type="region of interest" description="Disordered" evidence="1">
    <location>
        <begin position="171"/>
        <end position="253"/>
    </location>
</feature>
<feature type="compositionally biased region" description="Low complexity" evidence="1">
    <location>
        <begin position="864"/>
        <end position="878"/>
    </location>
</feature>
<proteinExistence type="predicted"/>
<dbReference type="PANTHER" id="PTHR13268">
    <property type="entry name" value="BREAST CARCINOMA AMPLIFIED SEQUENCE 3"/>
    <property type="match status" value="1"/>
</dbReference>
<feature type="compositionally biased region" description="Basic residues" evidence="1">
    <location>
        <begin position="680"/>
        <end position="694"/>
    </location>
</feature>
<feature type="region of interest" description="Disordered" evidence="1">
    <location>
        <begin position="864"/>
        <end position="891"/>
    </location>
</feature>
<dbReference type="GO" id="GO:0006914">
    <property type="term" value="P:autophagy"/>
    <property type="evidence" value="ECO:0007669"/>
    <property type="project" value="InterPro"/>
</dbReference>
<dbReference type="InterPro" id="IPR048382">
    <property type="entry name" value="BCAS3_WD40"/>
</dbReference>
<dbReference type="STRING" id="50990.A0A4Y7PJE3"/>
<feature type="compositionally biased region" description="Low complexity" evidence="1">
    <location>
        <begin position="1239"/>
        <end position="1253"/>
    </location>
</feature>
<accession>A0A4Y7PJE3</accession>
<feature type="domain" description="BCAS3 WD40" evidence="2">
    <location>
        <begin position="751"/>
        <end position="813"/>
    </location>
</feature>
<sequence>MNTTPTSRPSKHVSSRRNQNRAKQSRQPTPSPAPEPQSEQPIAMGSQQLEGLTDSQSFPPLARSLEIAPMVEENVGAAERKEETESVETASVDTPLVDVSSGEDDERKVSFMQQAEEGSELGQSKAPVLAPESTSPAYLSRQFHTVQSYLPSTPIKTNLIPSPFSAPKISTVTVSGTSSSRPTMQPSGEHFESTIDARRRDAGRDRDGDMRERSNTVTSRNIRVRAGTAGSEDDRDRGPSSKAQRYPHTTANTTEEITFSSFSTISPPTVSSTKRLLFVGYQAGLQIWDATDLGEVHELLNLRQPAPIVYASILPNPSEWTSGSRRSDAFANERPLLGMISNEDGIRNLLVYSLATHALVQKLEFSGSDVVSFEANDRFLVVSTPSPLTLHILCSASFDTLHIISSDFLLPTLHSNPSTRSASPLYAGEMSPVDLPTPSSTFTLSSRLLAFASRSPTITSPSFNPVRPRTAHQPPAMHIGPMKITQADLGAAAMKVGGGLLSGMKTLGALAVAAARGDGATPPHAATTIQADRGSPGWKNTFFSRSAPAAAGGSRHERRFSHGSTSSGSRRHGHDVSGISPEDDALTSGTSSPSRGAAYLTILDLQPLLSSNAETEPETIAEFIALDDQPITKLAFSADGTCISVAPRDGTVVRVFRLRPRGPARAFSASVPGTVALVKKDRRRSAGKGHKRHSSGSTPNPIAAPSSSNAGAVRNWVLNLTSGFAGFSDFDSGGAVTGAGVGDGALGMTEGAPWHIYDLRRGRTTGVIEDMVWNADGRWVAVGTKKGTVHVFATNPYGGKPDEASHLEGRVRNVNELQPLSVELSPIIRLRPQHLASSDRPLVPLSFTFVQSSLSSLPPSLLPLAGAPPSTTPPSVHSSPRKRPISLSPRLRQSGSHFQDVLVFDPTDGTLALRRMTLSTHAADPSSLLSALPFTGGHSTHSTSVSLPGSGGVGRLSSSPPVGGDGALSKIGERHAELSAKDSVVATWKLMREPGSKEAKSCVWNEGARENREHRLVTRPDWLSNAELTTHSRSRQLLPGAIYLSHQFHFYALGEDYHALVRRGFLEVPSTEIRVRKEVQISAYASGHGESFVQASTTPQEIQRARSSFDEPLASAISADLDYSGTSPPVIPMLPNGGAPRSGSFKTPIPIRTVASGLSEGVNEGIGRLRREIGKVRSPRLLPRADGGAGGAIVPLEFDEEDEDFLERKEHEQDNEHKQEQPLHEHDDDSTSRGGGDSGASISTPSTSAIALAGEQWDGWGPEETHAIEEVERFDEISAAGFMDEEIRVADRRRKNKRS</sequence>
<organism evidence="3 4">
    <name type="scientific">Rickenella mellea</name>
    <dbReference type="NCBI Taxonomy" id="50990"/>
    <lineage>
        <taxon>Eukaryota</taxon>
        <taxon>Fungi</taxon>
        <taxon>Dikarya</taxon>
        <taxon>Basidiomycota</taxon>
        <taxon>Agaricomycotina</taxon>
        <taxon>Agaricomycetes</taxon>
        <taxon>Hymenochaetales</taxon>
        <taxon>Rickenellaceae</taxon>
        <taxon>Rickenella</taxon>
    </lineage>
</organism>
<dbReference type="GO" id="GO:0042594">
    <property type="term" value="P:response to starvation"/>
    <property type="evidence" value="ECO:0007669"/>
    <property type="project" value="TreeGrafter"/>
</dbReference>
<gene>
    <name evidence="3" type="ORF">BD410DRAFT_823036</name>
</gene>
<feature type="compositionally biased region" description="Polar residues" evidence="1">
    <location>
        <begin position="695"/>
        <end position="708"/>
    </location>
</feature>
<feature type="compositionally biased region" description="Basic and acidic residues" evidence="1">
    <location>
        <begin position="189"/>
        <end position="214"/>
    </location>
</feature>
<reference evidence="3 4" key="1">
    <citation type="submission" date="2018-06" db="EMBL/GenBank/DDBJ databases">
        <title>A transcriptomic atlas of mushroom development highlights an independent origin of complex multicellularity.</title>
        <authorList>
            <consortium name="DOE Joint Genome Institute"/>
            <person name="Krizsan K."/>
            <person name="Almasi E."/>
            <person name="Merenyi Z."/>
            <person name="Sahu N."/>
            <person name="Viragh M."/>
            <person name="Koszo T."/>
            <person name="Mondo S."/>
            <person name="Kiss B."/>
            <person name="Balint B."/>
            <person name="Kues U."/>
            <person name="Barry K."/>
            <person name="Hegedus J.C."/>
            <person name="Henrissat B."/>
            <person name="Johnson J."/>
            <person name="Lipzen A."/>
            <person name="Ohm R."/>
            <person name="Nagy I."/>
            <person name="Pangilinan J."/>
            <person name="Yan J."/>
            <person name="Xiong Y."/>
            <person name="Grigoriev I.V."/>
            <person name="Hibbett D.S."/>
            <person name="Nagy L.G."/>
        </authorList>
    </citation>
    <scope>NUCLEOTIDE SEQUENCE [LARGE SCALE GENOMIC DNA]</scope>
    <source>
        <strain evidence="3 4">SZMC22713</strain>
    </source>
</reference>
<evidence type="ECO:0000313" key="3">
    <source>
        <dbReference type="EMBL" id="TDL15594.1"/>
    </source>
</evidence>
<dbReference type="PANTHER" id="PTHR13268:SF0">
    <property type="entry name" value="BCAS3 MICROTUBULE ASSOCIATED CELL MIGRATION FACTOR"/>
    <property type="match status" value="1"/>
</dbReference>
<dbReference type="InterPro" id="IPR045142">
    <property type="entry name" value="BCAS3-like"/>
</dbReference>
<evidence type="ECO:0000313" key="4">
    <source>
        <dbReference type="Proteomes" id="UP000294933"/>
    </source>
</evidence>
<name>A0A4Y7PJE3_9AGAM</name>
<feature type="compositionally biased region" description="Low complexity" evidence="1">
    <location>
        <begin position="171"/>
        <end position="180"/>
    </location>
</feature>